<protein>
    <submittedName>
        <fullName evidence="2">Uncharacterized protein</fullName>
    </submittedName>
</protein>
<dbReference type="AlphaFoldDB" id="A0A1G7U2Y4"/>
<name>A0A1G7U2Y4_9BURK</name>
<dbReference type="EMBL" id="FNCJ01000003">
    <property type="protein sequence ID" value="SDG41853.1"/>
    <property type="molecule type" value="Genomic_DNA"/>
</dbReference>
<feature type="compositionally biased region" description="Basic and acidic residues" evidence="1">
    <location>
        <begin position="67"/>
        <end position="93"/>
    </location>
</feature>
<evidence type="ECO:0000313" key="2">
    <source>
        <dbReference type="EMBL" id="SDG41853.1"/>
    </source>
</evidence>
<proteinExistence type="predicted"/>
<evidence type="ECO:0000256" key="1">
    <source>
        <dbReference type="SAM" id="MobiDB-lite"/>
    </source>
</evidence>
<dbReference type="Proteomes" id="UP000199706">
    <property type="component" value="Unassembled WGS sequence"/>
</dbReference>
<sequence>MDEEFPNHIAHAEADKGTKPGKRDESNNERDHNSSPHQIPSPRDSTAKHPAQNHRDQAPTTMPPGHIEPKKSWRRQRSENRKKPTRKLPDRSRSNAHGGKQPRVRTAEDERRNTRNQPAVSIHTQDEETPPSGNQPNRTDGKIKTKCNPDSPHLRRQNEQKRPERKTKVELANAGARSANQALTRVNTPQHTPVKQRHGALTQNDKPENPQLALTTTTPANHHPENVENGTEALPHVDENRKQHHQTDREHVLHNHVTHNESQHHRDTHANLEHNIEIQNDHSCGRRHETHNRKPKLRDTKAPTGAHAHQTTTFDEPDKKEKNIAITARTPRGQHNTHRQAAVTKPRDHTQEAPSGRRQP</sequence>
<gene>
    <name evidence="2" type="ORF">SAMN05216466_103274</name>
</gene>
<organism evidence="2 3">
    <name type="scientific">Paraburkholderia phenazinium</name>
    <dbReference type="NCBI Taxonomy" id="60549"/>
    <lineage>
        <taxon>Bacteria</taxon>
        <taxon>Pseudomonadati</taxon>
        <taxon>Pseudomonadota</taxon>
        <taxon>Betaproteobacteria</taxon>
        <taxon>Burkholderiales</taxon>
        <taxon>Burkholderiaceae</taxon>
        <taxon>Paraburkholderia</taxon>
    </lineage>
</organism>
<accession>A0A1G7U2Y4</accession>
<feature type="compositionally biased region" description="Basic and acidic residues" evidence="1">
    <location>
        <begin position="152"/>
        <end position="169"/>
    </location>
</feature>
<feature type="compositionally biased region" description="Basic and acidic residues" evidence="1">
    <location>
        <begin position="10"/>
        <end position="34"/>
    </location>
</feature>
<reference evidence="2 3" key="1">
    <citation type="submission" date="2016-10" db="EMBL/GenBank/DDBJ databases">
        <authorList>
            <person name="de Groot N.N."/>
        </authorList>
    </citation>
    <scope>NUCLEOTIDE SEQUENCE [LARGE SCALE GENOMIC DNA]</scope>
    <source>
        <strain evidence="2 3">LMG 2247</strain>
    </source>
</reference>
<feature type="region of interest" description="Disordered" evidence="1">
    <location>
        <begin position="281"/>
        <end position="360"/>
    </location>
</feature>
<feature type="region of interest" description="Disordered" evidence="1">
    <location>
        <begin position="1"/>
        <end position="230"/>
    </location>
</feature>
<evidence type="ECO:0000313" key="3">
    <source>
        <dbReference type="Proteomes" id="UP000199706"/>
    </source>
</evidence>
<feature type="compositionally biased region" description="Polar residues" evidence="1">
    <location>
        <begin position="178"/>
        <end position="193"/>
    </location>
</feature>